<evidence type="ECO:0000313" key="3">
    <source>
        <dbReference type="Proteomes" id="UP000266644"/>
    </source>
</evidence>
<feature type="transmembrane region" description="Helical" evidence="1">
    <location>
        <begin position="83"/>
        <end position="104"/>
    </location>
</feature>
<comment type="caution">
    <text evidence="2">The sequence shown here is derived from an EMBL/GenBank/DDBJ whole genome shotgun (WGS) entry which is preliminary data.</text>
</comment>
<feature type="transmembrane region" description="Helical" evidence="1">
    <location>
        <begin position="116"/>
        <end position="133"/>
    </location>
</feature>
<feature type="transmembrane region" description="Helical" evidence="1">
    <location>
        <begin position="59"/>
        <end position="77"/>
    </location>
</feature>
<sequence>MTYSNITYIGAYSLIAFCSVITHTILPIPPTVIFFCLSSLLALWCVKRNEFKIKSINRVSIFPLLLSSYLLLFQLLLGVPFRALVSPFLAPLYFVVALFYLSILNKRNIDNLINKFIYISLGVFIIECLWRMSHPSLPKGVDEVVVGADRWFYLFKGGGLMYSETNGLAIHIIIVYFFVIWWSLLHKKNMLIEKSCLLVLIILTFSRAALISIPLGWLYMYCIGRMSKKIQIFLFFLVLVITIAVMPTLISNLESDPSTAMKLSVFAEILEYYKHIDLLPFLYGIGNYNSMNVFSIYAHNYLLVFLVEMGFLGLLLLLFQFLFFIKVSRGQFLFVFVPFFVQVMSSTTIFIPHLYIIAAIIVYYSTYYEKDKNIIS</sequence>
<dbReference type="EMBL" id="QRJE01000015">
    <property type="protein sequence ID" value="RHH11161.1"/>
    <property type="molecule type" value="Genomic_DNA"/>
</dbReference>
<evidence type="ECO:0000256" key="1">
    <source>
        <dbReference type="SAM" id="Phobius"/>
    </source>
</evidence>
<keyword evidence="1" id="KW-0812">Transmembrane</keyword>
<feature type="transmembrane region" description="Helical" evidence="1">
    <location>
        <begin position="301"/>
        <end position="325"/>
    </location>
</feature>
<keyword evidence="1" id="KW-1133">Transmembrane helix</keyword>
<feature type="transmembrane region" description="Helical" evidence="1">
    <location>
        <begin position="168"/>
        <end position="185"/>
    </location>
</feature>
<proteinExistence type="predicted"/>
<gene>
    <name evidence="2" type="ORF">DW228_10325</name>
</gene>
<keyword evidence="1" id="KW-0472">Membrane</keyword>
<accession>A0A396C3Z6</accession>
<dbReference type="Proteomes" id="UP000266644">
    <property type="component" value="Unassembled WGS sequence"/>
</dbReference>
<dbReference type="RefSeq" id="WP_122330267.1">
    <property type="nucleotide sequence ID" value="NZ_JAGJIB010000045.1"/>
</dbReference>
<protein>
    <submittedName>
        <fullName evidence="2">Polymerase</fullName>
    </submittedName>
</protein>
<dbReference type="AlphaFoldDB" id="A0A396C3Z6"/>
<feature type="transmembrane region" description="Helical" evidence="1">
    <location>
        <begin position="197"/>
        <end position="220"/>
    </location>
</feature>
<organism evidence="2 3">
    <name type="scientific">Bacteroides fragilis</name>
    <dbReference type="NCBI Taxonomy" id="817"/>
    <lineage>
        <taxon>Bacteria</taxon>
        <taxon>Pseudomonadati</taxon>
        <taxon>Bacteroidota</taxon>
        <taxon>Bacteroidia</taxon>
        <taxon>Bacteroidales</taxon>
        <taxon>Bacteroidaceae</taxon>
        <taxon>Bacteroides</taxon>
    </lineage>
</organism>
<reference evidence="2 3" key="1">
    <citation type="submission" date="2018-08" db="EMBL/GenBank/DDBJ databases">
        <title>A genome reference for cultivated species of the human gut microbiota.</title>
        <authorList>
            <person name="Zou Y."/>
            <person name="Xue W."/>
            <person name="Luo G."/>
        </authorList>
    </citation>
    <scope>NUCLEOTIDE SEQUENCE [LARGE SCALE GENOMIC DNA]</scope>
    <source>
        <strain evidence="2 3">AM18-6</strain>
    </source>
</reference>
<feature type="transmembrane region" description="Helical" evidence="1">
    <location>
        <begin position="232"/>
        <end position="253"/>
    </location>
</feature>
<name>A0A396C3Z6_BACFG</name>
<evidence type="ECO:0000313" key="2">
    <source>
        <dbReference type="EMBL" id="RHH11161.1"/>
    </source>
</evidence>
<feature type="transmembrane region" description="Helical" evidence="1">
    <location>
        <begin position="331"/>
        <end position="364"/>
    </location>
</feature>